<sequence>MSLPNLVQNNSRVLTFTIENSYFGIDTANILSFSKDDE</sequence>
<proteinExistence type="predicted"/>
<protein>
    <submittedName>
        <fullName evidence="1">Uncharacterized protein</fullName>
    </submittedName>
</protein>
<dbReference type="EMBL" id="FTOE01000002">
    <property type="protein sequence ID" value="SIS54468.1"/>
    <property type="molecule type" value="Genomic_DNA"/>
</dbReference>
<organism evidence="1 2">
    <name type="scientific">Neptunomonas antarctica</name>
    <dbReference type="NCBI Taxonomy" id="619304"/>
    <lineage>
        <taxon>Bacteria</taxon>
        <taxon>Pseudomonadati</taxon>
        <taxon>Pseudomonadota</taxon>
        <taxon>Gammaproteobacteria</taxon>
        <taxon>Oceanospirillales</taxon>
        <taxon>Oceanospirillaceae</taxon>
        <taxon>Neptunomonas</taxon>
    </lineage>
</organism>
<dbReference type="STRING" id="619304.SAMN05421760_10288"/>
<dbReference type="Proteomes" id="UP000185999">
    <property type="component" value="Unassembled WGS sequence"/>
</dbReference>
<dbReference type="AlphaFoldDB" id="A0A1N7JYR8"/>
<keyword evidence="2" id="KW-1185">Reference proteome</keyword>
<evidence type="ECO:0000313" key="2">
    <source>
        <dbReference type="Proteomes" id="UP000185999"/>
    </source>
</evidence>
<reference evidence="2" key="1">
    <citation type="submission" date="2017-01" db="EMBL/GenBank/DDBJ databases">
        <authorList>
            <person name="Varghese N."/>
            <person name="Submissions S."/>
        </authorList>
    </citation>
    <scope>NUCLEOTIDE SEQUENCE [LARGE SCALE GENOMIC DNA]</scope>
    <source>
        <strain evidence="2">DSM 22306</strain>
    </source>
</reference>
<accession>A0A1N7JYR8</accession>
<name>A0A1N7JYR8_9GAMM</name>
<evidence type="ECO:0000313" key="1">
    <source>
        <dbReference type="EMBL" id="SIS54468.1"/>
    </source>
</evidence>
<gene>
    <name evidence="1" type="ORF">SAMN05421760_10288</name>
</gene>